<evidence type="ECO:0000256" key="10">
    <source>
        <dbReference type="ARBA" id="ARBA00022840"/>
    </source>
</evidence>
<dbReference type="GO" id="GO:0005829">
    <property type="term" value="C:cytosol"/>
    <property type="evidence" value="ECO:0007669"/>
    <property type="project" value="TreeGrafter"/>
</dbReference>
<evidence type="ECO:0000256" key="14">
    <source>
        <dbReference type="ARBA" id="ARBA00049057"/>
    </source>
</evidence>
<dbReference type="Gene3D" id="3.90.650.10">
    <property type="entry name" value="PurM-like C-terminal domain"/>
    <property type="match status" value="1"/>
</dbReference>
<dbReference type="UniPathway" id="UPA00074">
    <property type="reaction ID" value="UER00129"/>
</dbReference>
<dbReference type="SUPFAM" id="SSF55326">
    <property type="entry name" value="PurM N-terminal domain-like"/>
    <property type="match status" value="1"/>
</dbReference>
<comment type="similarity">
    <text evidence="3 15">Belongs to the AIR synthase family.</text>
</comment>
<dbReference type="GO" id="GO:0006189">
    <property type="term" value="P:'de novo' IMP biosynthetic process"/>
    <property type="evidence" value="ECO:0007669"/>
    <property type="project" value="UniProtKB-UniRule"/>
</dbReference>
<dbReference type="EMBL" id="AVPE01000016">
    <property type="protein sequence ID" value="KGX90238.1"/>
    <property type="molecule type" value="Genomic_DNA"/>
</dbReference>
<dbReference type="InterPro" id="IPR010918">
    <property type="entry name" value="PurM-like_C_dom"/>
</dbReference>
<dbReference type="PANTHER" id="PTHR10520">
    <property type="entry name" value="TRIFUNCTIONAL PURINE BIOSYNTHETIC PROTEIN ADENOSINE-3-RELATED"/>
    <property type="match status" value="1"/>
</dbReference>
<dbReference type="GO" id="GO:0005524">
    <property type="term" value="F:ATP binding"/>
    <property type="evidence" value="ECO:0007669"/>
    <property type="project" value="UniProtKB-KW"/>
</dbReference>
<keyword evidence="7 15" id="KW-0436">Ligase</keyword>
<dbReference type="InterPro" id="IPR036676">
    <property type="entry name" value="PurM-like_C_sf"/>
</dbReference>
<dbReference type="Gene3D" id="3.30.1330.10">
    <property type="entry name" value="PurM-like, N-terminal domain"/>
    <property type="match status" value="1"/>
</dbReference>
<evidence type="ECO:0000256" key="2">
    <source>
        <dbReference type="ARBA" id="ARBA00004686"/>
    </source>
</evidence>
<dbReference type="AlphaFoldDB" id="A0A0A5GG85"/>
<evidence type="ECO:0000256" key="12">
    <source>
        <dbReference type="ARBA" id="ARBA00032931"/>
    </source>
</evidence>
<dbReference type="InterPro" id="IPR016188">
    <property type="entry name" value="PurM-like_N"/>
</dbReference>
<dbReference type="RefSeq" id="WP_026801583.1">
    <property type="nucleotide sequence ID" value="NZ_AULI01000019.1"/>
</dbReference>
<evidence type="ECO:0000256" key="7">
    <source>
        <dbReference type="ARBA" id="ARBA00022598"/>
    </source>
</evidence>
<evidence type="ECO:0000256" key="3">
    <source>
        <dbReference type="ARBA" id="ARBA00010280"/>
    </source>
</evidence>
<evidence type="ECO:0000256" key="9">
    <source>
        <dbReference type="ARBA" id="ARBA00022755"/>
    </source>
</evidence>
<dbReference type="FunFam" id="3.30.1330.10:FF:000001">
    <property type="entry name" value="Phosphoribosylformylglycinamidine cyclo-ligase"/>
    <property type="match status" value="1"/>
</dbReference>
<dbReference type="CDD" id="cd02196">
    <property type="entry name" value="PurM"/>
    <property type="match status" value="1"/>
</dbReference>
<evidence type="ECO:0000259" key="16">
    <source>
        <dbReference type="Pfam" id="PF00586"/>
    </source>
</evidence>
<comment type="pathway">
    <text evidence="2 15">Purine metabolism; IMP biosynthesis via de novo pathway; 5-amino-1-(5-phospho-D-ribosyl)imidazole from N(2)-formyl-N(1)-(5-phospho-D-ribosyl)glycinamide: step 2/2.</text>
</comment>
<gene>
    <name evidence="15" type="primary">purM</name>
    <name evidence="18" type="ORF">N781_08310</name>
</gene>
<evidence type="ECO:0000256" key="15">
    <source>
        <dbReference type="HAMAP-Rule" id="MF_00741"/>
    </source>
</evidence>
<dbReference type="InterPro" id="IPR036921">
    <property type="entry name" value="PurM-like_N_sf"/>
</dbReference>
<dbReference type="Pfam" id="PF00586">
    <property type="entry name" value="AIRS"/>
    <property type="match status" value="1"/>
</dbReference>
<keyword evidence="19" id="KW-1185">Reference proteome</keyword>
<keyword evidence="8 15" id="KW-0547">Nucleotide-binding</keyword>
<feature type="domain" description="PurM-like N-terminal" evidence="16">
    <location>
        <begin position="56"/>
        <end position="160"/>
    </location>
</feature>
<organism evidence="18 19">
    <name type="scientific">Pontibacillus halophilus JSM 076056 = DSM 19796</name>
    <dbReference type="NCBI Taxonomy" id="1385510"/>
    <lineage>
        <taxon>Bacteria</taxon>
        <taxon>Bacillati</taxon>
        <taxon>Bacillota</taxon>
        <taxon>Bacilli</taxon>
        <taxon>Bacillales</taxon>
        <taxon>Bacillaceae</taxon>
        <taxon>Pontibacillus</taxon>
    </lineage>
</organism>
<dbReference type="STRING" id="1385510.GCA_000425205_03389"/>
<dbReference type="OrthoDB" id="9802507at2"/>
<dbReference type="GO" id="GO:0046084">
    <property type="term" value="P:adenine biosynthetic process"/>
    <property type="evidence" value="ECO:0007669"/>
    <property type="project" value="TreeGrafter"/>
</dbReference>
<comment type="caution">
    <text evidence="18">The sequence shown here is derived from an EMBL/GenBank/DDBJ whole genome shotgun (WGS) entry which is preliminary data.</text>
</comment>
<evidence type="ECO:0000259" key="17">
    <source>
        <dbReference type="Pfam" id="PF02769"/>
    </source>
</evidence>
<protein>
    <recommendedName>
        <fullName evidence="5 15">Phosphoribosylformylglycinamidine cyclo-ligase</fullName>
        <ecNumber evidence="4 15">6.3.3.1</ecNumber>
    </recommendedName>
    <alternativeName>
        <fullName evidence="12 15">AIR synthase</fullName>
    </alternativeName>
    <alternativeName>
        <fullName evidence="13 15">AIRS</fullName>
    </alternativeName>
    <alternativeName>
        <fullName evidence="11 15">Phosphoribosyl-aminoimidazole synthetase</fullName>
    </alternativeName>
</protein>
<keyword evidence="9 15" id="KW-0658">Purine biosynthesis</keyword>
<dbReference type="Proteomes" id="UP000030528">
    <property type="component" value="Unassembled WGS sequence"/>
</dbReference>
<dbReference type="GO" id="GO:0004637">
    <property type="term" value="F:phosphoribosylamine-glycine ligase activity"/>
    <property type="evidence" value="ECO:0007669"/>
    <property type="project" value="TreeGrafter"/>
</dbReference>
<evidence type="ECO:0000256" key="8">
    <source>
        <dbReference type="ARBA" id="ARBA00022741"/>
    </source>
</evidence>
<proteinExistence type="inferred from homology"/>
<dbReference type="InterPro" id="IPR004733">
    <property type="entry name" value="PurM_cligase"/>
</dbReference>
<dbReference type="SUPFAM" id="SSF56042">
    <property type="entry name" value="PurM C-terminal domain-like"/>
    <property type="match status" value="1"/>
</dbReference>
<keyword evidence="6 15" id="KW-0963">Cytoplasm</keyword>
<name>A0A0A5GG85_9BACI</name>
<reference evidence="18 19" key="1">
    <citation type="submission" date="2013-08" db="EMBL/GenBank/DDBJ databases">
        <authorList>
            <person name="Huang J."/>
            <person name="Wang G."/>
        </authorList>
    </citation>
    <scope>NUCLEOTIDE SEQUENCE [LARGE SCALE GENOMIC DNA]</scope>
    <source>
        <strain evidence="18 19">JSM 076056</strain>
    </source>
</reference>
<evidence type="ECO:0000256" key="5">
    <source>
        <dbReference type="ARBA" id="ARBA00020367"/>
    </source>
</evidence>
<evidence type="ECO:0000256" key="13">
    <source>
        <dbReference type="ARBA" id="ARBA00033093"/>
    </source>
</evidence>
<accession>A0A0A5GG85</accession>
<evidence type="ECO:0000256" key="11">
    <source>
        <dbReference type="ARBA" id="ARBA00031908"/>
    </source>
</evidence>
<dbReference type="GO" id="GO:0004641">
    <property type="term" value="F:phosphoribosylformylglycinamidine cyclo-ligase activity"/>
    <property type="evidence" value="ECO:0007669"/>
    <property type="project" value="UniProtKB-UniRule"/>
</dbReference>
<evidence type="ECO:0000256" key="1">
    <source>
        <dbReference type="ARBA" id="ARBA00004496"/>
    </source>
</evidence>
<dbReference type="EC" id="6.3.3.1" evidence="4 15"/>
<dbReference type="HAMAP" id="MF_00741">
    <property type="entry name" value="AIRS"/>
    <property type="match status" value="1"/>
</dbReference>
<comment type="catalytic activity">
    <reaction evidence="14 15">
        <text>2-formamido-N(1)-(5-O-phospho-beta-D-ribosyl)acetamidine + ATP = 5-amino-1-(5-phospho-beta-D-ribosyl)imidazole + ADP + phosphate + H(+)</text>
        <dbReference type="Rhea" id="RHEA:23032"/>
        <dbReference type="ChEBI" id="CHEBI:15378"/>
        <dbReference type="ChEBI" id="CHEBI:30616"/>
        <dbReference type="ChEBI" id="CHEBI:43474"/>
        <dbReference type="ChEBI" id="CHEBI:137981"/>
        <dbReference type="ChEBI" id="CHEBI:147287"/>
        <dbReference type="ChEBI" id="CHEBI:456216"/>
        <dbReference type="EC" id="6.3.3.1"/>
    </reaction>
</comment>
<comment type="subcellular location">
    <subcellularLocation>
        <location evidence="1 15">Cytoplasm</location>
    </subcellularLocation>
</comment>
<dbReference type="FunFam" id="3.90.650.10:FF:000011">
    <property type="entry name" value="Phosphoribosylformylglycinamidine cyclo-ligase"/>
    <property type="match status" value="1"/>
</dbReference>
<dbReference type="eggNOG" id="COG0150">
    <property type="taxonomic scope" value="Bacteria"/>
</dbReference>
<keyword evidence="10 15" id="KW-0067">ATP-binding</keyword>
<feature type="domain" description="PurM-like C-terminal" evidence="17">
    <location>
        <begin position="174"/>
        <end position="338"/>
    </location>
</feature>
<sequence>MRDLYKEAGVDVESGYDAVERIKGHVARTTRNEVLGGIGQFGGLFDLSNLSYEQPVLVSSTDGVGTKLKIAIELNRHDTIGQDLVAMCVNDILSEGADPLFFLDYIATGTLSPERVEQIVSGIASACVEAGCALLGGETAEMPGMYRHGDYDVAGFAVGITEKHGIITGESIAAGDVLLGLPSSGFHSNGFSLVRKWVSDLGLDLHESYGRFPDGLGEALLEPTRLYGKAVTHVKQQTTIKGIAHITGGGFEENLPRMLPQGMRAQLSEGSFPIPDVYRFFMERTSTREQDLYSTFNMGIGMVLALMPDVVEDVQKSLYSIGEPSYVIGKVTSGERGVAWT</sequence>
<dbReference type="Pfam" id="PF02769">
    <property type="entry name" value="AIRS_C"/>
    <property type="match status" value="1"/>
</dbReference>
<evidence type="ECO:0000256" key="6">
    <source>
        <dbReference type="ARBA" id="ARBA00022490"/>
    </source>
</evidence>
<evidence type="ECO:0000256" key="4">
    <source>
        <dbReference type="ARBA" id="ARBA00013047"/>
    </source>
</evidence>
<evidence type="ECO:0000313" key="19">
    <source>
        <dbReference type="Proteomes" id="UP000030528"/>
    </source>
</evidence>
<evidence type="ECO:0000313" key="18">
    <source>
        <dbReference type="EMBL" id="KGX90238.1"/>
    </source>
</evidence>
<dbReference type="NCBIfam" id="TIGR00878">
    <property type="entry name" value="purM"/>
    <property type="match status" value="1"/>
</dbReference>
<dbReference type="PANTHER" id="PTHR10520:SF12">
    <property type="entry name" value="TRIFUNCTIONAL PURINE BIOSYNTHETIC PROTEIN ADENOSINE-3"/>
    <property type="match status" value="1"/>
</dbReference>